<evidence type="ECO:0000259" key="3">
    <source>
        <dbReference type="Pfam" id="PF06428"/>
    </source>
</evidence>
<feature type="region of interest" description="Disordered" evidence="2">
    <location>
        <begin position="85"/>
        <end position="195"/>
    </location>
</feature>
<evidence type="ECO:0000256" key="2">
    <source>
        <dbReference type="SAM" id="MobiDB-lite"/>
    </source>
</evidence>
<dbReference type="SUPFAM" id="SSF144284">
    <property type="entry name" value="Sec2 N-terminal region"/>
    <property type="match status" value="1"/>
</dbReference>
<feature type="compositionally biased region" description="Pro residues" evidence="2">
    <location>
        <begin position="172"/>
        <end position="181"/>
    </location>
</feature>
<dbReference type="OrthoDB" id="5560525at2759"/>
<accession>A0A1V6TMK2</accession>
<evidence type="ECO:0000256" key="1">
    <source>
        <dbReference type="ARBA" id="ARBA00023054"/>
    </source>
</evidence>
<dbReference type="GO" id="GO:0006887">
    <property type="term" value="P:exocytosis"/>
    <property type="evidence" value="ECO:0007669"/>
    <property type="project" value="TreeGrafter"/>
</dbReference>
<feature type="domain" description="GDP/GTP exchange factor Sec2 N-terminal" evidence="3">
    <location>
        <begin position="190"/>
        <end position="269"/>
    </location>
</feature>
<dbReference type="AlphaFoldDB" id="A0A1V6TMK2"/>
<evidence type="ECO:0000313" key="5">
    <source>
        <dbReference type="Proteomes" id="UP000191285"/>
    </source>
</evidence>
<feature type="compositionally biased region" description="Low complexity" evidence="2">
    <location>
        <begin position="120"/>
        <end position="171"/>
    </location>
</feature>
<protein>
    <recommendedName>
        <fullName evidence="3">GDP/GTP exchange factor Sec2 N-terminal domain-containing protein</fullName>
    </recommendedName>
</protein>
<dbReference type="Gene3D" id="6.10.140.910">
    <property type="match status" value="1"/>
</dbReference>
<dbReference type="Proteomes" id="UP000191285">
    <property type="component" value="Unassembled WGS sequence"/>
</dbReference>
<dbReference type="Pfam" id="PF06428">
    <property type="entry name" value="Sec2p"/>
    <property type="match status" value="1"/>
</dbReference>
<dbReference type="GO" id="GO:0005085">
    <property type="term" value="F:guanyl-nucleotide exchange factor activity"/>
    <property type="evidence" value="ECO:0007669"/>
    <property type="project" value="InterPro"/>
</dbReference>
<sequence>MSATTTTLMTTTLVGTPSAMTNVVEPLSEKSCPTCGTNGYALDASEAQRRISELEGQIQEMTAQASVSAGKLAEYEDELRRLRSSQPIYESPRSSASLPASSHSDKLLSPSQTPLSPDNQSQQSQQSQPSQTGSLSRLTTLTNLLPYRRGSSTPTSAPATVPAPASASAPVPSTPTAPITPLPQQTSPAGSDNAELQDALEREQGLRKAAETQLTQANTELEELTVQLFSQANEMVAQERKARAKLEERVAVLERRDIEKRSRLERLEKAMARVERVRALVRPN</sequence>
<keyword evidence="5" id="KW-1185">Reference proteome</keyword>
<feature type="compositionally biased region" description="Low complexity" evidence="2">
    <location>
        <begin position="91"/>
        <end position="102"/>
    </location>
</feature>
<reference evidence="5" key="1">
    <citation type="journal article" date="2017" name="Nat. Microbiol.">
        <title>Global analysis of biosynthetic gene clusters reveals vast potential of secondary metabolite production in Penicillium species.</title>
        <authorList>
            <person name="Nielsen J.C."/>
            <person name="Grijseels S."/>
            <person name="Prigent S."/>
            <person name="Ji B."/>
            <person name="Dainat J."/>
            <person name="Nielsen K.F."/>
            <person name="Frisvad J.C."/>
            <person name="Workman M."/>
            <person name="Nielsen J."/>
        </authorList>
    </citation>
    <scope>NUCLEOTIDE SEQUENCE [LARGE SCALE GENOMIC DNA]</scope>
    <source>
        <strain evidence="5">IBT 24891</strain>
    </source>
</reference>
<keyword evidence="1" id="KW-0175">Coiled coil</keyword>
<proteinExistence type="predicted"/>
<comment type="caution">
    <text evidence="4">The sequence shown here is derived from an EMBL/GenBank/DDBJ whole genome shotgun (WGS) entry which is preliminary data.</text>
</comment>
<feature type="compositionally biased region" description="Polar residues" evidence="2">
    <location>
        <begin position="109"/>
        <end position="119"/>
    </location>
</feature>
<dbReference type="GO" id="GO:0070319">
    <property type="term" value="C:Golgi to plasma membrane transport vesicle"/>
    <property type="evidence" value="ECO:0007669"/>
    <property type="project" value="TreeGrafter"/>
</dbReference>
<name>A0A1V6TMK2_9EURO</name>
<evidence type="ECO:0000313" key="4">
    <source>
        <dbReference type="EMBL" id="OQE27567.1"/>
    </source>
</evidence>
<organism evidence="4 5">
    <name type="scientific">Penicillium steckii</name>
    <dbReference type="NCBI Taxonomy" id="303698"/>
    <lineage>
        <taxon>Eukaryota</taxon>
        <taxon>Fungi</taxon>
        <taxon>Dikarya</taxon>
        <taxon>Ascomycota</taxon>
        <taxon>Pezizomycotina</taxon>
        <taxon>Eurotiomycetes</taxon>
        <taxon>Eurotiomycetidae</taxon>
        <taxon>Eurotiales</taxon>
        <taxon>Aspergillaceae</taxon>
        <taxon>Penicillium</taxon>
    </lineage>
</organism>
<gene>
    <name evidence="4" type="ORF">PENSTE_c004G07503</name>
</gene>
<dbReference type="PANTHER" id="PTHR14430:SF4">
    <property type="entry name" value="GDP_GTP EXCHANGE FACTOR SEC2 N-TERMINAL DOMAIN-CONTAINING PROTEIN"/>
    <property type="match status" value="1"/>
</dbReference>
<dbReference type="EMBL" id="MLKD01000004">
    <property type="protein sequence ID" value="OQE27567.1"/>
    <property type="molecule type" value="Genomic_DNA"/>
</dbReference>
<dbReference type="InterPro" id="IPR009449">
    <property type="entry name" value="Sec2_N"/>
</dbReference>
<dbReference type="PANTHER" id="PTHR14430">
    <property type="entry name" value="RABIN3-RELATED"/>
    <property type="match status" value="1"/>
</dbReference>
<dbReference type="GO" id="GO:0051286">
    <property type="term" value="C:cell tip"/>
    <property type="evidence" value="ECO:0007669"/>
    <property type="project" value="TreeGrafter"/>
</dbReference>
<dbReference type="STRING" id="303698.A0A1V6TMK2"/>
<dbReference type="InterPro" id="IPR040351">
    <property type="entry name" value="RAB3IL/RAB3IP/Sec2"/>
</dbReference>